<dbReference type="Pfam" id="PF14792">
    <property type="entry name" value="DNA_pol_B_palm"/>
    <property type="match status" value="1"/>
</dbReference>
<dbReference type="EMBL" id="CALTRL010006310">
    <property type="protein sequence ID" value="CAH7690508.1"/>
    <property type="molecule type" value="Genomic_DNA"/>
</dbReference>
<keyword evidence="1" id="KW-0237">DNA synthesis</keyword>
<keyword evidence="3" id="KW-0548">Nucleotidyltransferase</keyword>
<evidence type="ECO:0000256" key="3">
    <source>
        <dbReference type="ARBA" id="ARBA00022695"/>
    </source>
</evidence>
<dbReference type="GO" id="GO:0006303">
    <property type="term" value="P:double-strand break repair via nonhomologous end joining"/>
    <property type="evidence" value="ECO:0007669"/>
    <property type="project" value="TreeGrafter"/>
</dbReference>
<feature type="domain" description="DNA polymerase beta palm" evidence="6">
    <location>
        <begin position="1"/>
        <end position="86"/>
    </location>
</feature>
<dbReference type="Gene3D" id="3.30.210.10">
    <property type="entry name" value="DNA polymerase, thumb domain"/>
    <property type="match status" value="1"/>
</dbReference>
<accession>A0AAV0BST5</accession>
<dbReference type="InterPro" id="IPR043519">
    <property type="entry name" value="NT_sf"/>
</dbReference>
<evidence type="ECO:0000259" key="6">
    <source>
        <dbReference type="Pfam" id="PF14792"/>
    </source>
</evidence>
<evidence type="ECO:0000313" key="7">
    <source>
        <dbReference type="EMBL" id="CAH7690508.1"/>
    </source>
</evidence>
<keyword evidence="2" id="KW-0808">Transferase</keyword>
<feature type="domain" description="DNA polymerase beta thumb" evidence="5">
    <location>
        <begin position="93"/>
        <end position="163"/>
    </location>
</feature>
<evidence type="ECO:0000313" key="8">
    <source>
        <dbReference type="Proteomes" id="UP001153365"/>
    </source>
</evidence>
<reference evidence="7" key="1">
    <citation type="submission" date="2022-06" db="EMBL/GenBank/DDBJ databases">
        <authorList>
            <consortium name="SYNGENTA / RWTH Aachen University"/>
        </authorList>
    </citation>
    <scope>NUCLEOTIDE SEQUENCE</scope>
</reference>
<protein>
    <recommendedName>
        <fullName evidence="9">DNA polymerase</fullName>
    </recommendedName>
</protein>
<dbReference type="GO" id="GO:0003887">
    <property type="term" value="F:DNA-directed DNA polymerase activity"/>
    <property type="evidence" value="ECO:0007669"/>
    <property type="project" value="InterPro"/>
</dbReference>
<keyword evidence="4" id="KW-0235">DNA replication</keyword>
<sequence length="163" mass="18973">MGSYRRGEETCGDIDIILTRDNSDGKDHSGILRKLHRLLKKKSIITYDLSLPSDIDGLSAKYMGLCCLMDDVGKTKQRRIDILCVPYNQIGAAYIYFTGNDLFNRSIRLKARHMGYRLTNHGLFKRKSNDEWVRSRGREEDDEFLVESRSEEEIFRVLDVKYL</sequence>
<dbReference type="InterPro" id="IPR028207">
    <property type="entry name" value="DNA_pol_B_palm_palm"/>
</dbReference>
<dbReference type="Pfam" id="PF14791">
    <property type="entry name" value="DNA_pol_B_thumb"/>
    <property type="match status" value="1"/>
</dbReference>
<dbReference type="PANTHER" id="PTHR11276:SF28">
    <property type="entry name" value="DNA POLYMERASE LAMBDA"/>
    <property type="match status" value="1"/>
</dbReference>
<dbReference type="GO" id="GO:0005634">
    <property type="term" value="C:nucleus"/>
    <property type="evidence" value="ECO:0007669"/>
    <property type="project" value="TreeGrafter"/>
</dbReference>
<dbReference type="InterPro" id="IPR022312">
    <property type="entry name" value="DNA_pol_X"/>
</dbReference>
<dbReference type="SUPFAM" id="SSF81301">
    <property type="entry name" value="Nucleotidyltransferase"/>
    <property type="match status" value="1"/>
</dbReference>
<dbReference type="InterPro" id="IPR037160">
    <property type="entry name" value="DNA_Pol_thumb_sf"/>
</dbReference>
<gene>
    <name evidence="7" type="ORF">PPACK8108_LOCUS25876</name>
</gene>
<evidence type="ECO:0000256" key="2">
    <source>
        <dbReference type="ARBA" id="ARBA00022679"/>
    </source>
</evidence>
<keyword evidence="8" id="KW-1185">Reference proteome</keyword>
<proteinExistence type="predicted"/>
<evidence type="ECO:0000259" key="5">
    <source>
        <dbReference type="Pfam" id="PF14791"/>
    </source>
</evidence>
<dbReference type="PRINTS" id="PR00869">
    <property type="entry name" value="DNAPOLX"/>
</dbReference>
<dbReference type="PANTHER" id="PTHR11276">
    <property type="entry name" value="DNA POLYMERASE TYPE-X FAMILY MEMBER"/>
    <property type="match status" value="1"/>
</dbReference>
<name>A0AAV0BST5_PHAPC</name>
<dbReference type="GO" id="GO:0003677">
    <property type="term" value="F:DNA binding"/>
    <property type="evidence" value="ECO:0007669"/>
    <property type="project" value="InterPro"/>
</dbReference>
<comment type="caution">
    <text evidence="7">The sequence shown here is derived from an EMBL/GenBank/DDBJ whole genome shotgun (WGS) entry which is preliminary data.</text>
</comment>
<dbReference type="InterPro" id="IPR029398">
    <property type="entry name" value="PolB_thumb"/>
</dbReference>
<dbReference type="Proteomes" id="UP001153365">
    <property type="component" value="Unassembled WGS sequence"/>
</dbReference>
<evidence type="ECO:0000256" key="4">
    <source>
        <dbReference type="ARBA" id="ARBA00022705"/>
    </source>
</evidence>
<evidence type="ECO:0008006" key="9">
    <source>
        <dbReference type="Google" id="ProtNLM"/>
    </source>
</evidence>
<evidence type="ECO:0000256" key="1">
    <source>
        <dbReference type="ARBA" id="ARBA00022634"/>
    </source>
</evidence>
<dbReference type="Gene3D" id="3.30.460.10">
    <property type="entry name" value="Beta Polymerase, domain 2"/>
    <property type="match status" value="1"/>
</dbReference>
<organism evidence="7 8">
    <name type="scientific">Phakopsora pachyrhizi</name>
    <name type="common">Asian soybean rust disease fungus</name>
    <dbReference type="NCBI Taxonomy" id="170000"/>
    <lineage>
        <taxon>Eukaryota</taxon>
        <taxon>Fungi</taxon>
        <taxon>Dikarya</taxon>
        <taxon>Basidiomycota</taxon>
        <taxon>Pucciniomycotina</taxon>
        <taxon>Pucciniomycetes</taxon>
        <taxon>Pucciniales</taxon>
        <taxon>Phakopsoraceae</taxon>
        <taxon>Phakopsora</taxon>
    </lineage>
</organism>
<dbReference type="AlphaFoldDB" id="A0AAV0BST5"/>